<reference evidence="1" key="1">
    <citation type="submission" date="2013-12" db="EMBL/GenBank/DDBJ databases">
        <title>The Genome Sequence of Aphanomyces astaci APO3.</title>
        <authorList>
            <consortium name="The Broad Institute Genomics Platform"/>
            <person name="Russ C."/>
            <person name="Tyler B."/>
            <person name="van West P."/>
            <person name="Dieguez-Uribeondo J."/>
            <person name="Young S.K."/>
            <person name="Zeng Q."/>
            <person name="Gargeya S."/>
            <person name="Fitzgerald M."/>
            <person name="Abouelleil A."/>
            <person name="Alvarado L."/>
            <person name="Chapman S.B."/>
            <person name="Gainer-Dewar J."/>
            <person name="Goldberg J."/>
            <person name="Griggs A."/>
            <person name="Gujja S."/>
            <person name="Hansen M."/>
            <person name="Howarth C."/>
            <person name="Imamovic A."/>
            <person name="Ireland A."/>
            <person name="Larimer J."/>
            <person name="McCowan C."/>
            <person name="Murphy C."/>
            <person name="Pearson M."/>
            <person name="Poon T.W."/>
            <person name="Priest M."/>
            <person name="Roberts A."/>
            <person name="Saif S."/>
            <person name="Shea T."/>
            <person name="Sykes S."/>
            <person name="Wortman J."/>
            <person name="Nusbaum C."/>
            <person name="Birren B."/>
        </authorList>
    </citation>
    <scope>NUCLEOTIDE SEQUENCE [LARGE SCALE GENOMIC DNA]</scope>
    <source>
        <strain evidence="1">APO3</strain>
    </source>
</reference>
<dbReference type="GeneID" id="20818388"/>
<proteinExistence type="predicted"/>
<accession>W4FIS9</accession>
<protein>
    <submittedName>
        <fullName evidence="1">Uncharacterized protein</fullName>
    </submittedName>
</protein>
<sequence>MARRWSKNSAAQHHLKSLFDDHTITARTKAAEAYNLSPIFHEFNFAAFQKHYDTTFKMKFANFHRPVEFTNDSSDDVRVDTVSISKPECLVGEFYDYVKRESNAIVVLLVPSGAKGACEVDANDLSVLRVRWEWTANTCDPQLLFASEMATPNHRTYAKISGLQKAYGSVCGKNGSAPVTEGAIHLPFAVRVCNENA</sequence>
<organism evidence="1">
    <name type="scientific">Aphanomyces astaci</name>
    <name type="common">Crayfish plague agent</name>
    <dbReference type="NCBI Taxonomy" id="112090"/>
    <lineage>
        <taxon>Eukaryota</taxon>
        <taxon>Sar</taxon>
        <taxon>Stramenopiles</taxon>
        <taxon>Oomycota</taxon>
        <taxon>Saprolegniomycetes</taxon>
        <taxon>Saprolegniales</taxon>
        <taxon>Verrucalvaceae</taxon>
        <taxon>Aphanomyces</taxon>
    </lineage>
</organism>
<name>W4FIS9_APHAT</name>
<evidence type="ECO:0000313" key="1">
    <source>
        <dbReference type="EMBL" id="ETV67417.1"/>
    </source>
</evidence>
<dbReference type="EMBL" id="KI913198">
    <property type="protein sequence ID" value="ETV67417.1"/>
    <property type="molecule type" value="Genomic_DNA"/>
</dbReference>
<dbReference type="VEuPathDB" id="FungiDB:H257_16392"/>
<dbReference type="RefSeq" id="XP_009843108.1">
    <property type="nucleotide sequence ID" value="XM_009844806.1"/>
</dbReference>
<dbReference type="OrthoDB" id="86505at2759"/>
<dbReference type="AlphaFoldDB" id="W4FIS9"/>
<gene>
    <name evidence="1" type="ORF">H257_16392</name>
</gene>